<keyword evidence="3" id="KW-1185">Reference proteome</keyword>
<dbReference type="GO" id="GO:0005230">
    <property type="term" value="F:extracellular ligand-gated monoatomic ion channel activity"/>
    <property type="evidence" value="ECO:0007669"/>
    <property type="project" value="InterPro"/>
</dbReference>
<gene>
    <name evidence="2" type="ORF">DPMN_106948</name>
</gene>
<dbReference type="EMBL" id="JAIWYP010000004">
    <property type="protein sequence ID" value="KAH3833635.1"/>
    <property type="molecule type" value="Genomic_DNA"/>
</dbReference>
<accession>A0A9D4K607</accession>
<reference evidence="2" key="1">
    <citation type="journal article" date="2019" name="bioRxiv">
        <title>The Genome of the Zebra Mussel, Dreissena polymorpha: A Resource for Invasive Species Research.</title>
        <authorList>
            <person name="McCartney M.A."/>
            <person name="Auch B."/>
            <person name="Kono T."/>
            <person name="Mallez S."/>
            <person name="Zhang Y."/>
            <person name="Obille A."/>
            <person name="Becker A."/>
            <person name="Abrahante J.E."/>
            <person name="Garbe J."/>
            <person name="Badalamenti J.P."/>
            <person name="Herman A."/>
            <person name="Mangelson H."/>
            <person name="Liachko I."/>
            <person name="Sullivan S."/>
            <person name="Sone E.D."/>
            <person name="Koren S."/>
            <person name="Silverstein K.A.T."/>
            <person name="Beckman K.B."/>
            <person name="Gohl D.M."/>
        </authorList>
    </citation>
    <scope>NUCLEOTIDE SEQUENCE</scope>
    <source>
        <strain evidence="2">Duluth1</strain>
        <tissue evidence="2">Whole animal</tissue>
    </source>
</reference>
<dbReference type="Gene3D" id="2.70.170.10">
    <property type="entry name" value="Neurotransmitter-gated ion-channel ligand-binding domain"/>
    <property type="match status" value="1"/>
</dbReference>
<evidence type="ECO:0000259" key="1">
    <source>
        <dbReference type="Pfam" id="PF02931"/>
    </source>
</evidence>
<dbReference type="GO" id="GO:0016020">
    <property type="term" value="C:membrane"/>
    <property type="evidence" value="ECO:0007669"/>
    <property type="project" value="InterPro"/>
</dbReference>
<dbReference type="Proteomes" id="UP000828390">
    <property type="component" value="Unassembled WGS sequence"/>
</dbReference>
<feature type="domain" description="Neurotransmitter-gated ion-channel ligand-binding" evidence="1">
    <location>
        <begin position="3"/>
        <end position="78"/>
    </location>
</feature>
<dbReference type="SUPFAM" id="SSF63712">
    <property type="entry name" value="Nicotinic receptor ligand binding domain-like"/>
    <property type="match status" value="1"/>
</dbReference>
<protein>
    <recommendedName>
        <fullName evidence="1">Neurotransmitter-gated ion-channel ligand-binding domain-containing protein</fullName>
    </recommendedName>
</protein>
<name>A0A9D4K607_DREPO</name>
<dbReference type="AlphaFoldDB" id="A0A9D4K607"/>
<reference evidence="2" key="2">
    <citation type="submission" date="2020-11" db="EMBL/GenBank/DDBJ databases">
        <authorList>
            <person name="McCartney M.A."/>
            <person name="Auch B."/>
            <person name="Kono T."/>
            <person name="Mallez S."/>
            <person name="Becker A."/>
            <person name="Gohl D.M."/>
            <person name="Silverstein K.A.T."/>
            <person name="Koren S."/>
            <person name="Bechman K.B."/>
            <person name="Herman A."/>
            <person name="Abrahante J.E."/>
            <person name="Garbe J."/>
        </authorList>
    </citation>
    <scope>NUCLEOTIDE SEQUENCE</scope>
    <source>
        <strain evidence="2">Duluth1</strain>
        <tissue evidence="2">Whole animal</tissue>
    </source>
</reference>
<organism evidence="2 3">
    <name type="scientific">Dreissena polymorpha</name>
    <name type="common">Zebra mussel</name>
    <name type="synonym">Mytilus polymorpha</name>
    <dbReference type="NCBI Taxonomy" id="45954"/>
    <lineage>
        <taxon>Eukaryota</taxon>
        <taxon>Metazoa</taxon>
        <taxon>Spiralia</taxon>
        <taxon>Lophotrochozoa</taxon>
        <taxon>Mollusca</taxon>
        <taxon>Bivalvia</taxon>
        <taxon>Autobranchia</taxon>
        <taxon>Heteroconchia</taxon>
        <taxon>Euheterodonta</taxon>
        <taxon>Imparidentia</taxon>
        <taxon>Neoheterodontei</taxon>
        <taxon>Myida</taxon>
        <taxon>Dreissenoidea</taxon>
        <taxon>Dreissenidae</taxon>
        <taxon>Dreissena</taxon>
    </lineage>
</organism>
<dbReference type="InterPro" id="IPR006202">
    <property type="entry name" value="Neur_chan_lig-bd"/>
</dbReference>
<dbReference type="Pfam" id="PF02931">
    <property type="entry name" value="Neur_chan_LBD"/>
    <property type="match status" value="1"/>
</dbReference>
<evidence type="ECO:0000313" key="3">
    <source>
        <dbReference type="Proteomes" id="UP000828390"/>
    </source>
</evidence>
<evidence type="ECO:0000313" key="2">
    <source>
        <dbReference type="EMBL" id="KAH3833635.1"/>
    </source>
</evidence>
<comment type="caution">
    <text evidence="2">The sequence shown here is derived from an EMBL/GenBank/DDBJ whole genome shotgun (WGS) entry which is preliminary data.</text>
</comment>
<dbReference type="InterPro" id="IPR036734">
    <property type="entry name" value="Neur_chan_lig-bd_sf"/>
</dbReference>
<sequence>MKDYSFQCYFRQRWTDERLKFKIHNITEVTLNNLFLSLIWKPNTYFLNGQRSHQHNIPRPNLFVRIRNDGGVYLSRRYVTIEDGRALLPYYHVCG</sequence>
<proteinExistence type="predicted"/>